<feature type="transmembrane region" description="Helical" evidence="2">
    <location>
        <begin position="226"/>
        <end position="247"/>
    </location>
</feature>
<name>A0AAF0Y945_9TREE</name>
<sequence length="355" mass="37987">MPNSEHTISLTLLEGTFSLYSVIITVVVGRAGDQINSSALSLGVDGLTTGLTLDPVGEWYDAGNYTDHCSGSSSDVGCLHPGPRLTTNTTGAGLGFSLKPGTSVVQLIGRVGNLSGGYMVIVSSKYSPTKKTTLNAWNPFSAMQDDVLYSSVLDSTMAHGLSIIFLGGLQNATFELWGFILVTTIPNNATTDITSSVTTDGYYSGGNNGTGQQNGKTTGRLSLAPIVGRVIGALVAIGLIVLTIWFFRRRERRITNLLQEFGVNNGNRLNMVEGEEAHDNSQTAQHSAAVLSSPPGVQHQEAHITPYLPTDRTVRQRTQHARHSSGSKTNQSELRLAHHSHDAETVEVRLQRSVP</sequence>
<keyword evidence="2" id="KW-0812">Transmembrane</keyword>
<keyword evidence="2" id="KW-1133">Transmembrane helix</keyword>
<organism evidence="3 4">
    <name type="scientific">Vanrija pseudolonga</name>
    <dbReference type="NCBI Taxonomy" id="143232"/>
    <lineage>
        <taxon>Eukaryota</taxon>
        <taxon>Fungi</taxon>
        <taxon>Dikarya</taxon>
        <taxon>Basidiomycota</taxon>
        <taxon>Agaricomycotina</taxon>
        <taxon>Tremellomycetes</taxon>
        <taxon>Trichosporonales</taxon>
        <taxon>Trichosporonaceae</taxon>
        <taxon>Vanrija</taxon>
    </lineage>
</organism>
<feature type="region of interest" description="Disordered" evidence="1">
    <location>
        <begin position="275"/>
        <end position="299"/>
    </location>
</feature>
<feature type="region of interest" description="Disordered" evidence="1">
    <location>
        <begin position="314"/>
        <end position="355"/>
    </location>
</feature>
<gene>
    <name evidence="3" type="ORF">LOC62_03G005155</name>
</gene>
<proteinExistence type="predicted"/>
<evidence type="ECO:0000256" key="1">
    <source>
        <dbReference type="SAM" id="MobiDB-lite"/>
    </source>
</evidence>
<evidence type="ECO:0000313" key="3">
    <source>
        <dbReference type="EMBL" id="WOO81632.1"/>
    </source>
</evidence>
<reference evidence="3" key="1">
    <citation type="submission" date="2023-10" db="EMBL/GenBank/DDBJ databases">
        <authorList>
            <person name="Noh H."/>
        </authorList>
    </citation>
    <scope>NUCLEOTIDE SEQUENCE</scope>
    <source>
        <strain evidence="3">DUCC4014</strain>
    </source>
</reference>
<evidence type="ECO:0000313" key="4">
    <source>
        <dbReference type="Proteomes" id="UP000827549"/>
    </source>
</evidence>
<dbReference type="GeneID" id="87808385"/>
<feature type="compositionally biased region" description="Basic residues" evidence="1">
    <location>
        <begin position="315"/>
        <end position="325"/>
    </location>
</feature>
<dbReference type="Proteomes" id="UP000827549">
    <property type="component" value="Chromosome 3"/>
</dbReference>
<keyword evidence="4" id="KW-1185">Reference proteome</keyword>
<dbReference type="EMBL" id="CP086716">
    <property type="protein sequence ID" value="WOO81632.1"/>
    <property type="molecule type" value="Genomic_DNA"/>
</dbReference>
<dbReference type="RefSeq" id="XP_062627664.1">
    <property type="nucleotide sequence ID" value="XM_062771680.1"/>
</dbReference>
<accession>A0AAF0Y945</accession>
<protein>
    <submittedName>
        <fullName evidence="3">Uncharacterized protein</fullName>
    </submittedName>
</protein>
<evidence type="ECO:0000256" key="2">
    <source>
        <dbReference type="SAM" id="Phobius"/>
    </source>
</evidence>
<feature type="compositionally biased region" description="Basic and acidic residues" evidence="1">
    <location>
        <begin position="335"/>
        <end position="355"/>
    </location>
</feature>
<dbReference type="AlphaFoldDB" id="A0AAF0Y945"/>
<keyword evidence="2" id="KW-0472">Membrane</keyword>